<dbReference type="Proteomes" id="UP001623348">
    <property type="component" value="Unassembled WGS sequence"/>
</dbReference>
<organism evidence="1 2">
    <name type="scientific">Grus japonensis</name>
    <name type="common">Japanese crane</name>
    <name type="synonym">Red-crowned crane</name>
    <dbReference type="NCBI Taxonomy" id="30415"/>
    <lineage>
        <taxon>Eukaryota</taxon>
        <taxon>Metazoa</taxon>
        <taxon>Chordata</taxon>
        <taxon>Craniata</taxon>
        <taxon>Vertebrata</taxon>
        <taxon>Euteleostomi</taxon>
        <taxon>Archelosauria</taxon>
        <taxon>Archosauria</taxon>
        <taxon>Dinosauria</taxon>
        <taxon>Saurischia</taxon>
        <taxon>Theropoda</taxon>
        <taxon>Coelurosauria</taxon>
        <taxon>Aves</taxon>
        <taxon>Neognathae</taxon>
        <taxon>Neoaves</taxon>
        <taxon>Gruiformes</taxon>
        <taxon>Gruidae</taxon>
        <taxon>Grus</taxon>
    </lineage>
</organism>
<dbReference type="EMBL" id="BAAFJT010000001">
    <property type="protein sequence ID" value="GAB0180725.1"/>
    <property type="molecule type" value="Genomic_DNA"/>
</dbReference>
<reference evidence="1 2" key="1">
    <citation type="submission" date="2024-06" db="EMBL/GenBank/DDBJ databases">
        <title>The draft genome of Grus japonensis, version 3.</title>
        <authorList>
            <person name="Nabeshima K."/>
            <person name="Suzuki S."/>
            <person name="Onuma M."/>
        </authorList>
    </citation>
    <scope>NUCLEOTIDE SEQUENCE [LARGE SCALE GENOMIC DNA]</scope>
    <source>
        <strain evidence="1 2">451A</strain>
    </source>
</reference>
<sequence length="103" mass="11411">MRVEMQDAISQKSEAPSWVLTCAFDTNESDSSGKAWCFRIQNKVNFAVLKGGAVEENLFDSVCYPVTACQRGEKHHLSATKATLKVLVMLLQVCCKELHSSSK</sequence>
<name>A0ABC9W5S6_GRUJA</name>
<evidence type="ECO:0000313" key="1">
    <source>
        <dbReference type="EMBL" id="GAB0180725.1"/>
    </source>
</evidence>
<dbReference type="AlphaFoldDB" id="A0ABC9W5S6"/>
<accession>A0ABC9W5S6</accession>
<protein>
    <submittedName>
        <fullName evidence="1">Uncharacterized protein</fullName>
    </submittedName>
</protein>
<comment type="caution">
    <text evidence="1">The sequence shown here is derived from an EMBL/GenBank/DDBJ whole genome shotgun (WGS) entry which is preliminary data.</text>
</comment>
<keyword evidence="2" id="KW-1185">Reference proteome</keyword>
<gene>
    <name evidence="1" type="ORF">GRJ2_000537800</name>
</gene>
<proteinExistence type="predicted"/>
<evidence type="ECO:0000313" key="2">
    <source>
        <dbReference type="Proteomes" id="UP001623348"/>
    </source>
</evidence>